<feature type="compositionally biased region" description="Basic and acidic residues" evidence="4">
    <location>
        <begin position="106"/>
        <end position="120"/>
    </location>
</feature>
<dbReference type="InterPro" id="IPR036986">
    <property type="entry name" value="S4_RNA-bd_sf"/>
</dbReference>
<dbReference type="PROSITE" id="PS50889">
    <property type="entry name" value="S4"/>
    <property type="match status" value="1"/>
</dbReference>
<feature type="compositionally biased region" description="Basic and acidic residues" evidence="4">
    <location>
        <begin position="72"/>
        <end position="84"/>
    </location>
</feature>
<dbReference type="GO" id="GO:0003723">
    <property type="term" value="F:RNA binding"/>
    <property type="evidence" value="ECO:0007669"/>
    <property type="project" value="UniProtKB-KW"/>
</dbReference>
<dbReference type="Gene3D" id="3.10.290.10">
    <property type="entry name" value="RNA-binding S4 domain"/>
    <property type="match status" value="1"/>
</dbReference>
<dbReference type="PANTHER" id="PTHR47683:SF2">
    <property type="entry name" value="RNA-BINDING S4 DOMAIN-CONTAINING PROTEIN"/>
    <property type="match status" value="1"/>
</dbReference>
<accession>F4KND1</accession>
<dbReference type="OrthoDB" id="1012272at2"/>
<evidence type="ECO:0000256" key="2">
    <source>
        <dbReference type="ARBA" id="ARBA00023235"/>
    </source>
</evidence>
<dbReference type="FunFam" id="3.10.290.10:FF:000003">
    <property type="entry name" value="Pseudouridine synthase"/>
    <property type="match status" value="1"/>
</dbReference>
<dbReference type="EMBL" id="CP002689">
    <property type="protein sequence ID" value="AEE13442.1"/>
    <property type="molecule type" value="Genomic_DNA"/>
</dbReference>
<dbReference type="Pfam" id="PF01479">
    <property type="entry name" value="S4"/>
    <property type="match status" value="1"/>
</dbReference>
<evidence type="ECO:0000313" key="6">
    <source>
        <dbReference type="EMBL" id="AEE13442.1"/>
    </source>
</evidence>
<comment type="similarity">
    <text evidence="1">Belongs to the pseudouridine synthase RsuA family.</text>
</comment>
<evidence type="ECO:0000256" key="4">
    <source>
        <dbReference type="SAM" id="MobiDB-lite"/>
    </source>
</evidence>
<dbReference type="KEGG" id="pah:Poras_1509"/>
<dbReference type="GO" id="GO:0000455">
    <property type="term" value="P:enzyme-directed rRNA pseudouridine synthesis"/>
    <property type="evidence" value="ECO:0007669"/>
    <property type="project" value="UniProtKB-ARBA"/>
</dbReference>
<dbReference type="GO" id="GO:0120159">
    <property type="term" value="F:rRNA pseudouridine synthase activity"/>
    <property type="evidence" value="ECO:0007669"/>
    <property type="project" value="UniProtKB-ARBA"/>
</dbReference>
<dbReference type="Proteomes" id="UP000006545">
    <property type="component" value="Chromosome"/>
</dbReference>
<keyword evidence="3" id="KW-0694">RNA-binding</keyword>
<dbReference type="CDD" id="cd00165">
    <property type="entry name" value="S4"/>
    <property type="match status" value="1"/>
</dbReference>
<feature type="compositionally biased region" description="Basic and acidic residues" evidence="4">
    <location>
        <begin position="143"/>
        <end position="154"/>
    </location>
</feature>
<dbReference type="AlphaFoldDB" id="F4KND1"/>
<dbReference type="RefSeq" id="WP_004330348.1">
    <property type="nucleotide sequence ID" value="NC_015501.1"/>
</dbReference>
<proteinExistence type="inferred from homology"/>
<sequence length="154" mass="17468">MSLRINKLLSDAGIGSRREVEKYIVAGRVMLNGERAELTDIVVEDDIVTLDGEELPVNDILREALSMKHYLEAQQEERETRDADLEYAPRGGGRSNRPAKSGPKRMRSDRYGDESRESKGHAKGNKPYKAKGGDAHGRRRDNRGKDFNNNDDRW</sequence>
<organism evidence="6 7">
    <name type="scientific">Porphyromonas asaccharolytica (strain ATCC 25260 / DSM 20707 / BCRC 10618 / CCUG 7834 / JCM 6326 / LMG 13178 / VPI 4198 / B440)</name>
    <name type="common">Bacteroides asaccharolyticus</name>
    <dbReference type="NCBI Taxonomy" id="879243"/>
    <lineage>
        <taxon>Bacteria</taxon>
        <taxon>Pseudomonadati</taxon>
        <taxon>Bacteroidota</taxon>
        <taxon>Bacteroidia</taxon>
        <taxon>Bacteroidales</taxon>
        <taxon>Porphyromonadaceae</taxon>
        <taxon>Porphyromonas</taxon>
    </lineage>
</organism>
<dbReference type="SUPFAM" id="SSF55174">
    <property type="entry name" value="Alpha-L RNA-binding motif"/>
    <property type="match status" value="1"/>
</dbReference>
<reference evidence="7" key="1">
    <citation type="submission" date="2011-04" db="EMBL/GenBank/DDBJ databases">
        <title>The complete genome of Porphyromonas asaccharolytica DSM 20707.</title>
        <authorList>
            <person name="Lucas S."/>
            <person name="Han J."/>
            <person name="Lapidus A."/>
            <person name="Bruce D."/>
            <person name="Goodwin L."/>
            <person name="Pitluck S."/>
            <person name="Peters L."/>
            <person name="Kyrpides N."/>
            <person name="Mavromatis K."/>
            <person name="Ivanova N."/>
            <person name="Ovchinnikova G."/>
            <person name="Pagani I."/>
            <person name="Lu M."/>
            <person name="Detter J.C."/>
            <person name="Tapia R."/>
            <person name="Han C."/>
            <person name="Land M."/>
            <person name="Hauser L."/>
            <person name="Markowitz V."/>
            <person name="Cheng J.-F."/>
            <person name="Hugenholtz P."/>
            <person name="Woyke T."/>
            <person name="Wu D."/>
            <person name="Gronow S."/>
            <person name="Wellnitz S."/>
            <person name="Brambilla E."/>
            <person name="Klenk H.-P."/>
            <person name="Eisen J.A."/>
        </authorList>
    </citation>
    <scope>NUCLEOTIDE SEQUENCE [LARGE SCALE GENOMIC DNA]</scope>
    <source>
        <strain evidence="7">ATCC 25260 / DSM 20707 / VPI 4198</strain>
    </source>
</reference>
<dbReference type="eggNOG" id="COG1187">
    <property type="taxonomic scope" value="Bacteria"/>
</dbReference>
<name>F4KND1_PORAD</name>
<gene>
    <name evidence="6" type="ordered locus">Poras_1509</name>
</gene>
<dbReference type="HOGENOM" id="CLU_1702662_0_0_10"/>
<dbReference type="SMART" id="SM00363">
    <property type="entry name" value="S4"/>
    <property type="match status" value="1"/>
</dbReference>
<evidence type="ECO:0000313" key="7">
    <source>
        <dbReference type="Proteomes" id="UP000006545"/>
    </source>
</evidence>
<keyword evidence="2" id="KW-0413">Isomerase</keyword>
<evidence type="ECO:0000256" key="1">
    <source>
        <dbReference type="ARBA" id="ARBA00008348"/>
    </source>
</evidence>
<protein>
    <submittedName>
        <fullName evidence="6">RNA-binding S4 domain protein</fullName>
    </submittedName>
</protein>
<feature type="region of interest" description="Disordered" evidence="4">
    <location>
        <begin position="72"/>
        <end position="154"/>
    </location>
</feature>
<keyword evidence="7" id="KW-1185">Reference proteome</keyword>
<dbReference type="STRING" id="879243.Poras_1509"/>
<evidence type="ECO:0000256" key="3">
    <source>
        <dbReference type="PROSITE-ProRule" id="PRU00182"/>
    </source>
</evidence>
<feature type="domain" description="RNA-binding S4" evidence="5">
    <location>
        <begin position="3"/>
        <end position="61"/>
    </location>
</feature>
<dbReference type="PANTHER" id="PTHR47683">
    <property type="entry name" value="PSEUDOURIDINE SYNTHASE FAMILY PROTEIN-RELATED"/>
    <property type="match status" value="1"/>
</dbReference>
<evidence type="ECO:0000259" key="5">
    <source>
        <dbReference type="SMART" id="SM00363"/>
    </source>
</evidence>
<dbReference type="InterPro" id="IPR002942">
    <property type="entry name" value="S4_RNA-bd"/>
</dbReference>
<dbReference type="InterPro" id="IPR050343">
    <property type="entry name" value="RsuA_PseudoU_synthase"/>
</dbReference>